<keyword evidence="2" id="KW-1185">Reference proteome</keyword>
<dbReference type="InterPro" id="IPR025177">
    <property type="entry name" value="MciZ"/>
</dbReference>
<accession>A0A3S0TRW6</accession>
<reference evidence="1 2" key="1">
    <citation type="submission" date="2018-12" db="EMBL/GenBank/DDBJ databases">
        <title>Bacillus chawlae sp. nov., Bacillus glennii sp. nov., and Bacillus saganii sp. nov. Isolated from the Vehicle Assembly Building at Kennedy Space Center where the Viking Spacecraft were Assembled.</title>
        <authorList>
            <person name="Seuylemezian A."/>
            <person name="Vaishampayan P."/>
        </authorList>
    </citation>
    <scope>NUCLEOTIDE SEQUENCE [LARGE SCALE GENOMIC DNA]</scope>
    <source>
        <strain evidence="1 2">L5</strain>
    </source>
</reference>
<dbReference type="Pfam" id="PF13072">
    <property type="entry name" value="MciZ"/>
    <property type="match status" value="1"/>
</dbReference>
<proteinExistence type="predicted"/>
<gene>
    <name evidence="1" type="primary">mciZ</name>
    <name evidence="1" type="ORF">ELQ35_18690</name>
</gene>
<dbReference type="Proteomes" id="UP000267430">
    <property type="component" value="Unassembled WGS sequence"/>
</dbReference>
<sequence length="53" mass="6196">MKIYVLDKGVVLAGKGWEIKQKLKEYQDRYVYVNDWIQDVQGQGSLPALKRVK</sequence>
<comment type="caution">
    <text evidence="1">The sequence shown here is derived from an EMBL/GenBank/DDBJ whole genome shotgun (WGS) entry which is preliminary data.</text>
</comment>
<protein>
    <submittedName>
        <fullName evidence="1">Z-ring formation inhibitor MciZ</fullName>
    </submittedName>
</protein>
<evidence type="ECO:0000313" key="1">
    <source>
        <dbReference type="EMBL" id="RUQ26535.1"/>
    </source>
</evidence>
<dbReference type="EMBL" id="RYZZ01000036">
    <property type="protein sequence ID" value="RUQ26535.1"/>
    <property type="molecule type" value="Genomic_DNA"/>
</dbReference>
<name>A0A3S0TRW6_9BACI</name>
<evidence type="ECO:0000313" key="2">
    <source>
        <dbReference type="Proteomes" id="UP000267430"/>
    </source>
</evidence>
<organism evidence="1 2">
    <name type="scientific">Peribacillus cavernae</name>
    <dbReference type="NCBI Taxonomy" id="1674310"/>
    <lineage>
        <taxon>Bacteria</taxon>
        <taxon>Bacillati</taxon>
        <taxon>Bacillota</taxon>
        <taxon>Bacilli</taxon>
        <taxon>Bacillales</taxon>
        <taxon>Bacillaceae</taxon>
        <taxon>Peribacillus</taxon>
    </lineage>
</organism>
<dbReference type="AlphaFoldDB" id="A0A3S0TRW6"/>
<dbReference type="OrthoDB" id="2990038at2"/>